<dbReference type="EMBL" id="JN715999">
    <property type="protein sequence ID" value="AEX88800.1"/>
    <property type="molecule type" value="Genomic_DNA"/>
</dbReference>
<gene>
    <name evidence="3" type="primary">ATP8</name>
</gene>
<dbReference type="EMBL" id="JN716001">
    <property type="protein sequence ID" value="AEX88806.1"/>
    <property type="molecule type" value="Genomic_DNA"/>
</dbReference>
<evidence type="ECO:0000313" key="4">
    <source>
        <dbReference type="EMBL" id="AEX88806.1"/>
    </source>
</evidence>
<evidence type="ECO:0000313" key="3">
    <source>
        <dbReference type="EMBL" id="AEX88803.1"/>
    </source>
</evidence>
<feature type="transmembrane region" description="Helical" evidence="1">
    <location>
        <begin position="6"/>
        <end position="29"/>
    </location>
</feature>
<reference evidence="3" key="1">
    <citation type="journal article" date="2012" name="Mol. Phylogenet. Evol.">
        <title>Phylogeny and historical biogeography of ancient assassin spiders (Araneae: Archaeidae) in the Australian mesic zone: Evidence for Miocene speciation within Tertiary refugia.</title>
        <authorList>
            <person name="Rix M.G."/>
            <person name="Harvey M.S."/>
        </authorList>
    </citation>
    <scope>NUCLEOTIDE SEQUENCE</scope>
    <source>
        <strain evidence="2">KT_63_F</strain>
        <strain evidence="3">KT_64_J</strain>
        <strain evidence="4">KT_65_J</strain>
    </source>
</reference>
<evidence type="ECO:0000256" key="1">
    <source>
        <dbReference type="SAM" id="Phobius"/>
    </source>
</evidence>
<geneLocation type="mitochondrion" evidence="3"/>
<keyword evidence="1" id="KW-0812">Transmembrane</keyword>
<dbReference type="AlphaFoldDB" id="H2E3P1"/>
<evidence type="ECO:0000313" key="2">
    <source>
        <dbReference type="EMBL" id="AEX88800.1"/>
    </source>
</evidence>
<keyword evidence="1" id="KW-1133">Transmembrane helix</keyword>
<sequence length="49" mass="6027">MPQLSPLFWMVSSVMIMFLLVSMMMVFYLKSMSFYKVDEYKVNLMNWCW</sequence>
<proteinExistence type="predicted"/>
<keyword evidence="3" id="KW-0496">Mitochondrion</keyword>
<organism evidence="3">
    <name type="scientific">Austrarchaea alani</name>
    <dbReference type="NCBI Taxonomy" id="1028689"/>
    <lineage>
        <taxon>Eukaryota</taxon>
        <taxon>Metazoa</taxon>
        <taxon>Ecdysozoa</taxon>
        <taxon>Arthropoda</taxon>
        <taxon>Chelicerata</taxon>
        <taxon>Arachnida</taxon>
        <taxon>Araneae</taxon>
        <taxon>Araneomorphae</taxon>
        <taxon>Entelegynae</taxon>
        <taxon>Palpimanoidea</taxon>
        <taxon>Archaeidae</taxon>
        <taxon>Austrarchaea</taxon>
    </lineage>
</organism>
<keyword evidence="1" id="KW-0472">Membrane</keyword>
<accession>H2E3P1</accession>
<protein>
    <submittedName>
        <fullName evidence="3">ATP synthase F0 subunit 8</fullName>
    </submittedName>
</protein>
<dbReference type="EMBL" id="JN716000">
    <property type="protein sequence ID" value="AEX88803.1"/>
    <property type="molecule type" value="Genomic_DNA"/>
</dbReference>
<name>H2E3P1_9ARAC</name>